<feature type="compositionally biased region" description="Basic residues" evidence="1">
    <location>
        <begin position="244"/>
        <end position="253"/>
    </location>
</feature>
<feature type="transmembrane region" description="Helical" evidence="2">
    <location>
        <begin position="189"/>
        <end position="209"/>
    </location>
</feature>
<feature type="compositionally biased region" description="Gly residues" evidence="1">
    <location>
        <begin position="324"/>
        <end position="336"/>
    </location>
</feature>
<keyword evidence="2" id="KW-0472">Membrane</keyword>
<sequence length="336" mass="36882">MKRILRSLVFPFALGAQSLLASPTAPDSLRTGYVVRDYAAVLPAQTRAELEQRLIRYADSTGVELAVVTVASLHGREVGQVGDSIKNALGVGNKQSQTGILYLIAPAEHKQSIRVGRGMEAYLTDAECLRILNATRPKPSQDLPGAIRARTLAIIRQITPDQPQLALDHAQDEQIQEVLLQEEPRERNYAGVVLFGLLGVGWVVMMILIRRNEQEYEATADELSRLQQSPRSLDQPERAPGKWRERKRIKFRGKWRDKASKRTDEKGAPTRQESSSSNVVSALIVGSLLSDNDEEPRRSNPISYDFFSSSSSDSGSSFSFGGDSDSGGGGASSSDW</sequence>
<feature type="region of interest" description="Disordered" evidence="1">
    <location>
        <begin position="221"/>
        <end position="278"/>
    </location>
</feature>
<evidence type="ECO:0000313" key="5">
    <source>
        <dbReference type="EMBL" id="MDU0372063.1"/>
    </source>
</evidence>
<keyword evidence="2" id="KW-1133">Transmembrane helix</keyword>
<name>A0ABU3TL20_9BACT</name>
<feature type="signal peptide" evidence="3">
    <location>
        <begin position="1"/>
        <end position="21"/>
    </location>
</feature>
<dbReference type="Pfam" id="PF04536">
    <property type="entry name" value="TPM_phosphatase"/>
    <property type="match status" value="1"/>
</dbReference>
<keyword evidence="2" id="KW-0812">Transmembrane</keyword>
<evidence type="ECO:0000256" key="2">
    <source>
        <dbReference type="SAM" id="Phobius"/>
    </source>
</evidence>
<dbReference type="EMBL" id="JAWDJT010000012">
    <property type="protein sequence ID" value="MDU0372063.1"/>
    <property type="molecule type" value="Genomic_DNA"/>
</dbReference>
<keyword evidence="3" id="KW-0732">Signal</keyword>
<dbReference type="PANTHER" id="PTHR30373">
    <property type="entry name" value="UPF0603 PROTEIN YGCG"/>
    <property type="match status" value="1"/>
</dbReference>
<dbReference type="RefSeq" id="WP_315999516.1">
    <property type="nucleotide sequence ID" value="NZ_JAWDJT010000012.1"/>
</dbReference>
<feature type="compositionally biased region" description="Low complexity" evidence="1">
    <location>
        <begin position="305"/>
        <end position="323"/>
    </location>
</feature>
<feature type="compositionally biased region" description="Basic and acidic residues" evidence="1">
    <location>
        <begin position="234"/>
        <end position="243"/>
    </location>
</feature>
<dbReference type="Proteomes" id="UP001250698">
    <property type="component" value="Unassembled WGS sequence"/>
</dbReference>
<feature type="region of interest" description="Disordered" evidence="1">
    <location>
        <begin position="290"/>
        <end position="336"/>
    </location>
</feature>
<evidence type="ECO:0000256" key="3">
    <source>
        <dbReference type="SAM" id="SignalP"/>
    </source>
</evidence>
<feature type="chain" id="PRO_5045882813" evidence="3">
    <location>
        <begin position="22"/>
        <end position="336"/>
    </location>
</feature>
<protein>
    <submittedName>
        <fullName evidence="5">TPM domain-containing protein</fullName>
    </submittedName>
</protein>
<gene>
    <name evidence="5" type="ORF">ROI90_16780</name>
</gene>
<keyword evidence="6" id="KW-1185">Reference proteome</keyword>
<organism evidence="5 6">
    <name type="scientific">Hymenobacter endophyticus</name>
    <dbReference type="NCBI Taxonomy" id="3076335"/>
    <lineage>
        <taxon>Bacteria</taxon>
        <taxon>Pseudomonadati</taxon>
        <taxon>Bacteroidota</taxon>
        <taxon>Cytophagia</taxon>
        <taxon>Cytophagales</taxon>
        <taxon>Hymenobacteraceae</taxon>
        <taxon>Hymenobacter</taxon>
    </lineage>
</organism>
<dbReference type="Gene3D" id="3.10.310.50">
    <property type="match status" value="1"/>
</dbReference>
<dbReference type="InterPro" id="IPR007621">
    <property type="entry name" value="TPM_dom"/>
</dbReference>
<reference evidence="5 6" key="1">
    <citation type="submission" date="2023-10" db="EMBL/GenBank/DDBJ databases">
        <title>Hymenobacter endophyticus sp. nov., an isolate from the leaf tissues of wheat.</title>
        <authorList>
            <person name="Dai Y."/>
        </authorList>
    </citation>
    <scope>NUCLEOTIDE SEQUENCE [LARGE SCALE GENOMIC DNA]</scope>
    <source>
        <strain evidence="5 6">ZK17L-C2</strain>
    </source>
</reference>
<evidence type="ECO:0000256" key="1">
    <source>
        <dbReference type="SAM" id="MobiDB-lite"/>
    </source>
</evidence>
<feature type="compositionally biased region" description="Basic and acidic residues" evidence="1">
    <location>
        <begin position="254"/>
        <end position="268"/>
    </location>
</feature>
<accession>A0ABU3TL20</accession>
<feature type="domain" description="TPM" evidence="4">
    <location>
        <begin position="35"/>
        <end position="155"/>
    </location>
</feature>
<proteinExistence type="predicted"/>
<comment type="caution">
    <text evidence="5">The sequence shown here is derived from an EMBL/GenBank/DDBJ whole genome shotgun (WGS) entry which is preliminary data.</text>
</comment>
<evidence type="ECO:0000259" key="4">
    <source>
        <dbReference type="Pfam" id="PF04536"/>
    </source>
</evidence>
<dbReference type="PANTHER" id="PTHR30373:SF2">
    <property type="entry name" value="UPF0603 PROTEIN YGCG"/>
    <property type="match status" value="1"/>
</dbReference>
<evidence type="ECO:0000313" key="6">
    <source>
        <dbReference type="Proteomes" id="UP001250698"/>
    </source>
</evidence>